<evidence type="ECO:0000313" key="3">
    <source>
        <dbReference type="EMBL" id="WXB18647.1"/>
    </source>
</evidence>
<dbReference type="RefSeq" id="WP_394828278.1">
    <property type="nucleotide sequence ID" value="NZ_CP089984.1"/>
</dbReference>
<feature type="domain" description="Cysteine-rich CPCC" evidence="2">
    <location>
        <begin position="3"/>
        <end position="78"/>
    </location>
</feature>
<evidence type="ECO:0000259" key="2">
    <source>
        <dbReference type="Pfam" id="PF14206"/>
    </source>
</evidence>
<dbReference type="Pfam" id="PF14206">
    <property type="entry name" value="Cys_rich_CPCC"/>
    <property type="match status" value="1"/>
</dbReference>
<sequence>MSYACPCCRYLTLTEPPPGTFVICPVCFWEDDDAQFDDPNAAGGANAISLREAQANFAEFKASERQFVEQVRGPHANEIPPGRDGTSGDQARGPAPSRNGRRT</sequence>
<protein>
    <recommendedName>
        <fullName evidence="2">Cysteine-rich CPCC domain-containing protein</fullName>
    </recommendedName>
</protein>
<dbReference type="InterPro" id="IPR025983">
    <property type="entry name" value="Cys_rich_CPCC"/>
</dbReference>
<reference evidence="3 4" key="1">
    <citation type="submission" date="2021-12" db="EMBL/GenBank/DDBJ databases">
        <title>Discovery of the Pendulisporaceae a myxobacterial family with distinct sporulation behavior and unique specialized metabolism.</title>
        <authorList>
            <person name="Garcia R."/>
            <person name="Popoff A."/>
            <person name="Bader C.D."/>
            <person name="Loehr J."/>
            <person name="Walesch S."/>
            <person name="Walt C."/>
            <person name="Boldt J."/>
            <person name="Bunk B."/>
            <person name="Haeckl F.J.F.P.J."/>
            <person name="Gunesch A.P."/>
            <person name="Birkelbach J."/>
            <person name="Nuebel U."/>
            <person name="Pietschmann T."/>
            <person name="Bach T."/>
            <person name="Mueller R."/>
        </authorList>
    </citation>
    <scope>NUCLEOTIDE SEQUENCE [LARGE SCALE GENOMIC DNA]</scope>
    <source>
        <strain evidence="3 4">MSr11954</strain>
    </source>
</reference>
<organism evidence="3 4">
    <name type="scientific">Pendulispora albinea</name>
    <dbReference type="NCBI Taxonomy" id="2741071"/>
    <lineage>
        <taxon>Bacteria</taxon>
        <taxon>Pseudomonadati</taxon>
        <taxon>Myxococcota</taxon>
        <taxon>Myxococcia</taxon>
        <taxon>Myxococcales</taxon>
        <taxon>Sorangiineae</taxon>
        <taxon>Pendulisporaceae</taxon>
        <taxon>Pendulispora</taxon>
    </lineage>
</organism>
<dbReference type="Proteomes" id="UP001370348">
    <property type="component" value="Chromosome"/>
</dbReference>
<feature type="region of interest" description="Disordered" evidence="1">
    <location>
        <begin position="70"/>
        <end position="103"/>
    </location>
</feature>
<keyword evidence="4" id="KW-1185">Reference proteome</keyword>
<gene>
    <name evidence="3" type="ORF">LZC94_15585</name>
</gene>
<dbReference type="EMBL" id="CP089984">
    <property type="protein sequence ID" value="WXB18647.1"/>
    <property type="molecule type" value="Genomic_DNA"/>
</dbReference>
<name>A0ABZ2M813_9BACT</name>
<accession>A0ABZ2M813</accession>
<proteinExistence type="predicted"/>
<evidence type="ECO:0000256" key="1">
    <source>
        <dbReference type="SAM" id="MobiDB-lite"/>
    </source>
</evidence>
<evidence type="ECO:0000313" key="4">
    <source>
        <dbReference type="Proteomes" id="UP001370348"/>
    </source>
</evidence>